<comment type="caution">
    <text evidence="6">The sequence shown here is derived from an EMBL/GenBank/DDBJ whole genome shotgun (WGS) entry which is preliminary data.</text>
</comment>
<dbReference type="SMART" id="SM00228">
    <property type="entry name" value="PDZ"/>
    <property type="match status" value="1"/>
</dbReference>
<dbReference type="InterPro" id="IPR001478">
    <property type="entry name" value="PDZ"/>
</dbReference>
<dbReference type="Gene3D" id="2.40.10.120">
    <property type="match status" value="1"/>
</dbReference>
<name>A0ABS4T8V4_9PSEU</name>
<dbReference type="Pfam" id="PF13180">
    <property type="entry name" value="PDZ_2"/>
    <property type="match status" value="1"/>
</dbReference>
<dbReference type="RefSeq" id="WP_209635195.1">
    <property type="nucleotide sequence ID" value="NZ_JAGINW010000001.1"/>
</dbReference>
<dbReference type="Gene3D" id="2.30.42.10">
    <property type="match status" value="1"/>
</dbReference>
<evidence type="ECO:0000256" key="2">
    <source>
        <dbReference type="ARBA" id="ARBA00022801"/>
    </source>
</evidence>
<dbReference type="EMBL" id="JAGINW010000001">
    <property type="protein sequence ID" value="MBP2320751.1"/>
    <property type="molecule type" value="Genomic_DNA"/>
</dbReference>
<evidence type="ECO:0000313" key="7">
    <source>
        <dbReference type="Proteomes" id="UP001519332"/>
    </source>
</evidence>
<dbReference type="PANTHER" id="PTHR43343:SF3">
    <property type="entry name" value="PROTEASE DO-LIKE 8, CHLOROPLASTIC"/>
    <property type="match status" value="1"/>
</dbReference>
<dbReference type="SUPFAM" id="SSF50156">
    <property type="entry name" value="PDZ domain-like"/>
    <property type="match status" value="1"/>
</dbReference>
<feature type="region of interest" description="Disordered" evidence="3">
    <location>
        <begin position="1"/>
        <end position="134"/>
    </location>
</feature>
<dbReference type="PRINTS" id="PR00834">
    <property type="entry name" value="PROTEASES2C"/>
</dbReference>
<dbReference type="InterPro" id="IPR051201">
    <property type="entry name" value="Chloro_Bact_Ser_Proteases"/>
</dbReference>
<keyword evidence="4" id="KW-0472">Membrane</keyword>
<feature type="compositionally biased region" description="Basic and acidic residues" evidence="3">
    <location>
        <begin position="1"/>
        <end position="22"/>
    </location>
</feature>
<dbReference type="Pfam" id="PF13365">
    <property type="entry name" value="Trypsin_2"/>
    <property type="match status" value="1"/>
</dbReference>
<keyword evidence="1 6" id="KW-0645">Protease</keyword>
<keyword evidence="2" id="KW-0378">Hydrolase</keyword>
<feature type="domain" description="PDZ" evidence="5">
    <location>
        <begin position="412"/>
        <end position="496"/>
    </location>
</feature>
<dbReference type="Proteomes" id="UP001519332">
    <property type="component" value="Unassembled WGS sequence"/>
</dbReference>
<dbReference type="PANTHER" id="PTHR43343">
    <property type="entry name" value="PEPTIDASE S12"/>
    <property type="match status" value="1"/>
</dbReference>
<evidence type="ECO:0000313" key="6">
    <source>
        <dbReference type="EMBL" id="MBP2320751.1"/>
    </source>
</evidence>
<dbReference type="GO" id="GO:0008233">
    <property type="term" value="F:peptidase activity"/>
    <property type="evidence" value="ECO:0007669"/>
    <property type="project" value="UniProtKB-KW"/>
</dbReference>
<dbReference type="PROSITE" id="PS50106">
    <property type="entry name" value="PDZ"/>
    <property type="match status" value="1"/>
</dbReference>
<feature type="transmembrane region" description="Helical" evidence="4">
    <location>
        <begin position="161"/>
        <end position="184"/>
    </location>
</feature>
<organism evidence="6 7">
    <name type="scientific">Kibdelosporangium banguiense</name>
    <dbReference type="NCBI Taxonomy" id="1365924"/>
    <lineage>
        <taxon>Bacteria</taxon>
        <taxon>Bacillati</taxon>
        <taxon>Actinomycetota</taxon>
        <taxon>Actinomycetes</taxon>
        <taxon>Pseudonocardiales</taxon>
        <taxon>Pseudonocardiaceae</taxon>
        <taxon>Kibdelosporangium</taxon>
    </lineage>
</organism>
<protein>
    <submittedName>
        <fullName evidence="6">S1-C subfamily serine protease</fullName>
    </submittedName>
</protein>
<evidence type="ECO:0000256" key="1">
    <source>
        <dbReference type="ARBA" id="ARBA00022670"/>
    </source>
</evidence>
<dbReference type="InterPro" id="IPR001940">
    <property type="entry name" value="Peptidase_S1C"/>
</dbReference>
<dbReference type="InterPro" id="IPR036034">
    <property type="entry name" value="PDZ_sf"/>
</dbReference>
<accession>A0ABS4T8V4</accession>
<keyword evidence="7" id="KW-1185">Reference proteome</keyword>
<evidence type="ECO:0000256" key="4">
    <source>
        <dbReference type="SAM" id="Phobius"/>
    </source>
</evidence>
<keyword evidence="4" id="KW-1133">Transmembrane helix</keyword>
<evidence type="ECO:0000259" key="5">
    <source>
        <dbReference type="PROSITE" id="PS50106"/>
    </source>
</evidence>
<reference evidence="6 7" key="1">
    <citation type="submission" date="2021-03" db="EMBL/GenBank/DDBJ databases">
        <title>Sequencing the genomes of 1000 actinobacteria strains.</title>
        <authorList>
            <person name="Klenk H.-P."/>
        </authorList>
    </citation>
    <scope>NUCLEOTIDE SEQUENCE [LARGE SCALE GENOMIC DNA]</scope>
    <source>
        <strain evidence="6 7">DSM 46670</strain>
    </source>
</reference>
<dbReference type="InterPro" id="IPR009003">
    <property type="entry name" value="Peptidase_S1_PA"/>
</dbReference>
<proteinExistence type="predicted"/>
<keyword evidence="4" id="KW-0812">Transmembrane</keyword>
<sequence length="508" mass="52054">MSQHPEQDPRPEPGVESPDRLGPRPLSRPSVDPAQAAVFGRPDGVDSAFARTNGSHPDPALRSAPPPAAALIEAFSRPPDNSGVMLQRPPGDQQADGARTESALWSPKDGDPWRDPGAGAMIGPPAVDQQATESETKKARAAGALLSVPELLFGRRVKTSALIILAVVALVIGGAGGAVGWWIARTGNDLTSDVTLAEVQPGVQRPPGSIADVAKRVAPAVVSVEVRGTNSGSVGSGAVINGEGYIVTNNHVIDLAAKDASMKTTAVFPDGSRADAKIVGRDPKTDLAVIKVQVNNPTVLQFGNSDNLQVGDAVIAVGSPLGLSNTFTEGIVSALHRPRLVAGNGGDPPVAYDAIQTDAAINHGNSGGPLVDATGALVGINSFIVAPSEDGGSIGLGFAIPANDARKITQALIRDGQVKHAEIGVNAVSDVSAESSQGARVANVADNSAAQKAGIREGDIITKVGDRIVRNSAELTVATRAHDIGAKVPVVLVRDGREMTIEVVLQSD</sequence>
<dbReference type="GO" id="GO:0006508">
    <property type="term" value="P:proteolysis"/>
    <property type="evidence" value="ECO:0007669"/>
    <property type="project" value="UniProtKB-KW"/>
</dbReference>
<evidence type="ECO:0000256" key="3">
    <source>
        <dbReference type="SAM" id="MobiDB-lite"/>
    </source>
</evidence>
<dbReference type="SUPFAM" id="SSF50494">
    <property type="entry name" value="Trypsin-like serine proteases"/>
    <property type="match status" value="1"/>
</dbReference>
<gene>
    <name evidence="6" type="ORF">JOF56_001136</name>
</gene>